<protein>
    <submittedName>
        <fullName evidence="2">Aspartyl-tRNA(Asn)/glutamyl-tRNA(Gln) amidotransferase subunit A</fullName>
    </submittedName>
</protein>
<dbReference type="GO" id="GO:0016740">
    <property type="term" value="F:transferase activity"/>
    <property type="evidence" value="ECO:0007669"/>
    <property type="project" value="UniProtKB-KW"/>
</dbReference>
<organism evidence="2 3">
    <name type="scientific">Oharaeibacter diazotrophicus</name>
    <dbReference type="NCBI Taxonomy" id="1920512"/>
    <lineage>
        <taxon>Bacteria</taxon>
        <taxon>Pseudomonadati</taxon>
        <taxon>Pseudomonadota</taxon>
        <taxon>Alphaproteobacteria</taxon>
        <taxon>Hyphomicrobiales</taxon>
        <taxon>Pleomorphomonadaceae</taxon>
        <taxon>Oharaeibacter</taxon>
    </lineage>
</organism>
<dbReference type="AlphaFoldDB" id="A0A4R6RM15"/>
<dbReference type="NCBIfam" id="NF006631">
    <property type="entry name" value="PRK09201.1"/>
    <property type="match status" value="1"/>
</dbReference>
<sequence length="467" mass="48641">MTMDPLDGTAAEIAALVSRGTITARDVTRRALDRISQLDERVNAFTDVTAVRALAEADAVDARVAAGEVLPLAGVPYAVKNLCDLEGVTTRAGSKINRDNSVAGHDATVVAKLKAAGAVCLGALNMGEYAYDFTGRNAHDGDCRNPHDLGRMTGGSSSGSGAAVAAGMVALAIGSDTNGSIRVPSSFCGTFGLKPTFGRISRARSFPFTASLDHLGPFARSAADLALAFDALQGPDPLDPHQADRPVLATAGLVGAGTAGLRIAIAGGYFRGQGFDTADRAVDAVAAALGTDRIVEIPEAARARAAAFLITNVESATLHLSRIRSRPGDFDPETRDRFIAGTMVPAGWYVAAQRFRSWYRAAVNRLFEEVDVVLAPATPFPALGLDETTMTVNGKPVLARQNIGIFTQPISFAGLPVASVPIWLAGERMPIGVQVIAAPWREDVALRVAAALEAAGVAKAPIAMVEE</sequence>
<evidence type="ECO:0000313" key="3">
    <source>
        <dbReference type="Proteomes" id="UP000294547"/>
    </source>
</evidence>
<accession>A0A4R6RM15</accession>
<reference evidence="2 3" key="1">
    <citation type="submission" date="2019-03" db="EMBL/GenBank/DDBJ databases">
        <title>Genomic Encyclopedia of Type Strains, Phase IV (KMG-IV): sequencing the most valuable type-strain genomes for metagenomic binning, comparative biology and taxonomic classification.</title>
        <authorList>
            <person name="Goeker M."/>
        </authorList>
    </citation>
    <scope>NUCLEOTIDE SEQUENCE [LARGE SCALE GENOMIC DNA]</scope>
    <source>
        <strain evidence="2 3">DSM 102969</strain>
    </source>
</reference>
<dbReference type="PANTHER" id="PTHR11895">
    <property type="entry name" value="TRANSAMIDASE"/>
    <property type="match status" value="1"/>
</dbReference>
<evidence type="ECO:0000313" key="2">
    <source>
        <dbReference type="EMBL" id="TDP87713.1"/>
    </source>
</evidence>
<dbReference type="NCBIfam" id="TIGR02715">
    <property type="entry name" value="amido_AtzE"/>
    <property type="match status" value="1"/>
</dbReference>
<proteinExistence type="predicted"/>
<dbReference type="RefSeq" id="WP_126541567.1">
    <property type="nucleotide sequence ID" value="NZ_BSPM01000008.1"/>
</dbReference>
<dbReference type="InterPro" id="IPR023631">
    <property type="entry name" value="Amidase_dom"/>
</dbReference>
<keyword evidence="2" id="KW-0808">Transferase</keyword>
<dbReference type="OrthoDB" id="9811471at2"/>
<name>A0A4R6RM15_9HYPH</name>
<keyword evidence="3" id="KW-1185">Reference proteome</keyword>
<dbReference type="SUPFAM" id="SSF75304">
    <property type="entry name" value="Amidase signature (AS) enzymes"/>
    <property type="match status" value="1"/>
</dbReference>
<evidence type="ECO:0000259" key="1">
    <source>
        <dbReference type="Pfam" id="PF01425"/>
    </source>
</evidence>
<dbReference type="Gene3D" id="3.90.1300.10">
    <property type="entry name" value="Amidase signature (AS) domain"/>
    <property type="match status" value="1"/>
</dbReference>
<dbReference type="InterPro" id="IPR036928">
    <property type="entry name" value="AS_sf"/>
</dbReference>
<gene>
    <name evidence="2" type="ORF">EDD54_1612</name>
</gene>
<feature type="domain" description="Amidase" evidence="1">
    <location>
        <begin position="26"/>
        <end position="443"/>
    </location>
</feature>
<dbReference type="EMBL" id="SNXY01000006">
    <property type="protein sequence ID" value="TDP87713.1"/>
    <property type="molecule type" value="Genomic_DNA"/>
</dbReference>
<comment type="caution">
    <text evidence="2">The sequence shown here is derived from an EMBL/GenBank/DDBJ whole genome shotgun (WGS) entry which is preliminary data.</text>
</comment>
<dbReference type="InterPro" id="IPR014087">
    <property type="entry name" value="Carboxybiuret_hydro_AtzE"/>
</dbReference>
<dbReference type="PANTHER" id="PTHR11895:SF172">
    <property type="entry name" value="GLUTAMYL-TRNA(GLN) AMIDOTRANSFERASE"/>
    <property type="match status" value="1"/>
</dbReference>
<dbReference type="Pfam" id="PF01425">
    <property type="entry name" value="Amidase"/>
    <property type="match status" value="1"/>
</dbReference>
<dbReference type="InterPro" id="IPR000120">
    <property type="entry name" value="Amidase"/>
</dbReference>
<dbReference type="Proteomes" id="UP000294547">
    <property type="component" value="Unassembled WGS sequence"/>
</dbReference>